<dbReference type="Pfam" id="PF02746">
    <property type="entry name" value="MR_MLE_N"/>
    <property type="match status" value="1"/>
</dbReference>
<sequence length="68" mass="7494">MKVTKITNFPVQSKEGGVYYIVRVDTDAGIHGLGEVGIRSWGRAIANAVDHLGELVIGADPWETERLW</sequence>
<dbReference type="Gene3D" id="3.30.390.10">
    <property type="entry name" value="Enolase-like, N-terminal domain"/>
    <property type="match status" value="1"/>
</dbReference>
<organism evidence="2">
    <name type="scientific">marine metagenome</name>
    <dbReference type="NCBI Taxonomy" id="408172"/>
    <lineage>
        <taxon>unclassified sequences</taxon>
        <taxon>metagenomes</taxon>
        <taxon>ecological metagenomes</taxon>
    </lineage>
</organism>
<dbReference type="AlphaFoldDB" id="A0A382XHQ7"/>
<dbReference type="SUPFAM" id="SSF54826">
    <property type="entry name" value="Enolase N-terminal domain-like"/>
    <property type="match status" value="1"/>
</dbReference>
<dbReference type="InterPro" id="IPR013341">
    <property type="entry name" value="Mandelate_racemase_N_dom"/>
</dbReference>
<accession>A0A382XHQ7</accession>
<name>A0A382XHQ7_9ZZZZ</name>
<proteinExistence type="predicted"/>
<feature type="domain" description="Mandelate racemase/muconate lactonizing enzyme N-terminal" evidence="1">
    <location>
        <begin position="13"/>
        <end position="68"/>
    </location>
</feature>
<protein>
    <recommendedName>
        <fullName evidence="1">Mandelate racemase/muconate lactonizing enzyme N-terminal domain-containing protein</fullName>
    </recommendedName>
</protein>
<feature type="non-terminal residue" evidence="2">
    <location>
        <position position="68"/>
    </location>
</feature>
<reference evidence="2" key="1">
    <citation type="submission" date="2018-05" db="EMBL/GenBank/DDBJ databases">
        <authorList>
            <person name="Lanie J.A."/>
            <person name="Ng W.-L."/>
            <person name="Kazmierczak K.M."/>
            <person name="Andrzejewski T.M."/>
            <person name="Davidsen T.M."/>
            <person name="Wayne K.J."/>
            <person name="Tettelin H."/>
            <person name="Glass J.I."/>
            <person name="Rusch D."/>
            <person name="Podicherti R."/>
            <person name="Tsui H.-C.T."/>
            <person name="Winkler M.E."/>
        </authorList>
    </citation>
    <scope>NUCLEOTIDE SEQUENCE</scope>
</reference>
<gene>
    <name evidence="2" type="ORF">METZ01_LOCUS423213</name>
</gene>
<evidence type="ECO:0000313" key="2">
    <source>
        <dbReference type="EMBL" id="SVD70359.1"/>
    </source>
</evidence>
<evidence type="ECO:0000259" key="1">
    <source>
        <dbReference type="Pfam" id="PF02746"/>
    </source>
</evidence>
<dbReference type="EMBL" id="UINC01167703">
    <property type="protein sequence ID" value="SVD70359.1"/>
    <property type="molecule type" value="Genomic_DNA"/>
</dbReference>
<dbReference type="InterPro" id="IPR029017">
    <property type="entry name" value="Enolase-like_N"/>
</dbReference>